<dbReference type="AlphaFoldDB" id="C5CJP9"/>
<organism evidence="1">
    <name type="scientific">Variovorax paradoxus (strain S110)</name>
    <dbReference type="NCBI Taxonomy" id="543728"/>
    <lineage>
        <taxon>Bacteria</taxon>
        <taxon>Pseudomonadati</taxon>
        <taxon>Pseudomonadota</taxon>
        <taxon>Betaproteobacteria</taxon>
        <taxon>Burkholderiales</taxon>
        <taxon>Comamonadaceae</taxon>
        <taxon>Variovorax</taxon>
    </lineage>
</organism>
<dbReference type="HOGENOM" id="CLU_2468159_0_0_4"/>
<proteinExistence type="predicted"/>
<evidence type="ECO:0008006" key="2">
    <source>
        <dbReference type="Google" id="ProtNLM"/>
    </source>
</evidence>
<evidence type="ECO:0000313" key="1">
    <source>
        <dbReference type="EMBL" id="ACS19102.1"/>
    </source>
</evidence>
<accession>C5CJP9</accession>
<gene>
    <name evidence="1" type="ordered locus">Vapar_2476</name>
</gene>
<dbReference type="KEGG" id="vap:Vapar_2476"/>
<protein>
    <recommendedName>
        <fullName evidence="2">HeH/LEM domain-containing protein</fullName>
    </recommendedName>
</protein>
<dbReference type="STRING" id="543728.Vapar_2476"/>
<reference evidence="1" key="1">
    <citation type="submission" date="2009-06" db="EMBL/GenBank/DDBJ databases">
        <title>Complete sequence of chromosome 1 of Variovorax paradoxus S110.</title>
        <authorList>
            <consortium name="US DOE Joint Genome Institute"/>
            <person name="Lucas S."/>
            <person name="Copeland A."/>
            <person name="Lapidus A."/>
            <person name="Glavina del Rio T."/>
            <person name="Tice H."/>
            <person name="Bruce D."/>
            <person name="Goodwin L."/>
            <person name="Pitluck S."/>
            <person name="Chertkov O."/>
            <person name="Brettin T."/>
            <person name="Detter J.C."/>
            <person name="Han C."/>
            <person name="Larimer F."/>
            <person name="Land M."/>
            <person name="Hauser L."/>
            <person name="Kyrpides N."/>
            <person name="Ovchinnikova G."/>
            <person name="Orwin P."/>
            <person name="Leadbetter J.R."/>
            <person name="Spain J.C."/>
            <person name="Han J.I."/>
        </authorList>
    </citation>
    <scope>NUCLEOTIDE SEQUENCE</scope>
    <source>
        <strain evidence="1">S110</strain>
    </source>
</reference>
<sequence length="88" mass="9499">MLTNQVGGNGEPLEAGKVYELEDASADHWLKRRKAESVEREVAPEETGKPSDGLTVAQIKEALEAKAIEIPEGVTLKADLAKLLDEAE</sequence>
<dbReference type="EMBL" id="CP001635">
    <property type="protein sequence ID" value="ACS19102.1"/>
    <property type="molecule type" value="Genomic_DNA"/>
</dbReference>
<dbReference type="Gene3D" id="1.10.720.30">
    <property type="entry name" value="SAP domain"/>
    <property type="match status" value="1"/>
</dbReference>
<dbReference type="InterPro" id="IPR036361">
    <property type="entry name" value="SAP_dom_sf"/>
</dbReference>
<name>C5CJP9_VARPS</name>